<keyword evidence="8 10" id="KW-0472">Membrane</keyword>
<evidence type="ECO:0000256" key="2">
    <source>
        <dbReference type="ARBA" id="ARBA00007528"/>
    </source>
</evidence>
<evidence type="ECO:0000313" key="11">
    <source>
        <dbReference type="EMBL" id="KGO59681.1"/>
    </source>
</evidence>
<dbReference type="GeneID" id="27678215"/>
<keyword evidence="10" id="KW-0812">Transmembrane</keyword>
<keyword evidence="6 8" id="KW-0449">Lipoprotein</keyword>
<dbReference type="GO" id="GO:0016787">
    <property type="term" value="F:hydrolase activity"/>
    <property type="evidence" value="ECO:0007669"/>
    <property type="project" value="UniProtKB-KW"/>
</dbReference>
<evidence type="ECO:0000256" key="1">
    <source>
        <dbReference type="ARBA" id="ARBA00004609"/>
    </source>
</evidence>
<feature type="transmembrane region" description="Helical" evidence="10">
    <location>
        <begin position="378"/>
        <end position="404"/>
    </location>
</feature>
<evidence type="ECO:0000256" key="7">
    <source>
        <dbReference type="ARBA" id="ARBA00025026"/>
    </source>
</evidence>
<evidence type="ECO:0000256" key="3">
    <source>
        <dbReference type="ARBA" id="ARBA00022729"/>
    </source>
</evidence>
<dbReference type="VEuPathDB" id="FungiDB:PEXP_030330"/>
<comment type="caution">
    <text evidence="11">The sequence shown here is derived from an EMBL/GenBank/DDBJ whole genome shotgun (WGS) entry which is preliminary data.</text>
</comment>
<sequence>MSLPVISVAGNGLLSGGNRFQIRGVSYAERSSGFLTPIDVLADSRASQCAIDGPIIKALGANTINVYYTDATQSHDKCMQIFEDNGIYVIANMASQRDSTLVNMTEMDVRPNIANFTWQMDVFKQYAAVLDSMAGYKNLLGLLIGNEIVSGPHMEDQVDVAPYLKAAVRDMKAYTAARQYRPIPIGYATSAEDTYMQELGEYLVCGGKSNEAIDFYSVNGCQWRGSSPVSASDYDELTSKLEGLAVPVFFSENSCNAFPPQLFGDQSASSEASNHGLVSYTTSGISTPTTLPDYDALKGRWSAVTTNTQPPSAFSTPSCATSVNSLWPINPIAALPTIAGLDFATIKAASVSGAAHGTRTLTIRSTPSSNPRKTKHEIGVMAGIGVGAVSGMVLVFAAIFTFFFHRRRRRRNRARKTSSSVEEASDTLAPGSFNNTAPLVELAHIDSPNSLQDLDPKAEELDSIVVQKADNGKGEA</sequence>
<evidence type="ECO:0000256" key="9">
    <source>
        <dbReference type="SAM" id="MobiDB-lite"/>
    </source>
</evidence>
<feature type="region of interest" description="Disordered" evidence="9">
    <location>
        <begin position="411"/>
        <end position="432"/>
    </location>
</feature>
<keyword evidence="3" id="KW-0732">Signal</keyword>
<dbReference type="HOGENOM" id="CLU_021855_0_0_1"/>
<proteinExistence type="inferred from homology"/>
<evidence type="ECO:0000256" key="10">
    <source>
        <dbReference type="SAM" id="Phobius"/>
    </source>
</evidence>
<dbReference type="GO" id="GO:0071970">
    <property type="term" value="P:fungal-type cell wall (1-&gt;3)-beta-D-glucan biosynthetic process"/>
    <property type="evidence" value="ECO:0007669"/>
    <property type="project" value="TreeGrafter"/>
</dbReference>
<dbReference type="InterPro" id="IPR004886">
    <property type="entry name" value="Glucanosyltransferase"/>
</dbReference>
<dbReference type="PhylomeDB" id="A0A0A2KHC7"/>
<comment type="similarity">
    <text evidence="2 8">Belongs to the glycosyl hydrolase 72 family.</text>
</comment>
<evidence type="ECO:0000256" key="5">
    <source>
        <dbReference type="ARBA" id="ARBA00023180"/>
    </source>
</evidence>
<evidence type="ECO:0000256" key="6">
    <source>
        <dbReference type="ARBA" id="ARBA00023288"/>
    </source>
</evidence>
<dbReference type="Proteomes" id="UP000030143">
    <property type="component" value="Unassembled WGS sequence"/>
</dbReference>
<dbReference type="GO" id="GO:0031505">
    <property type="term" value="P:fungal-type cell wall organization"/>
    <property type="evidence" value="ECO:0007669"/>
    <property type="project" value="TreeGrafter"/>
</dbReference>
<dbReference type="OrthoDB" id="421038at2759"/>
<feature type="region of interest" description="Disordered" evidence="9">
    <location>
        <begin position="448"/>
        <end position="476"/>
    </location>
</feature>
<dbReference type="PANTHER" id="PTHR31468">
    <property type="entry name" value="1,3-BETA-GLUCANOSYLTRANSFERASE GAS1"/>
    <property type="match status" value="1"/>
</dbReference>
<dbReference type="EMBL" id="JQFZ01000090">
    <property type="protein sequence ID" value="KGO59681.1"/>
    <property type="molecule type" value="Genomic_DNA"/>
</dbReference>
<keyword evidence="11" id="KW-0378">Hydrolase</keyword>
<keyword evidence="12" id="KW-1185">Reference proteome</keyword>
<dbReference type="GO" id="GO:0042124">
    <property type="term" value="F:1,3-beta-glucanosyltransferase activity"/>
    <property type="evidence" value="ECO:0007669"/>
    <property type="project" value="TreeGrafter"/>
</dbReference>
<dbReference type="GO" id="GO:0005886">
    <property type="term" value="C:plasma membrane"/>
    <property type="evidence" value="ECO:0007669"/>
    <property type="project" value="UniProtKB-SubCell"/>
</dbReference>
<dbReference type="PANTHER" id="PTHR31468:SF2">
    <property type="entry name" value="1,3-BETA-GLUCANOSYLTRANSFERASE GAS1"/>
    <property type="match status" value="1"/>
</dbReference>
<dbReference type="Gene3D" id="3.20.20.80">
    <property type="entry name" value="Glycosidases"/>
    <property type="match status" value="1"/>
</dbReference>
<organism evidence="11 12">
    <name type="scientific">Penicillium expansum</name>
    <name type="common">Blue mold rot fungus</name>
    <dbReference type="NCBI Taxonomy" id="27334"/>
    <lineage>
        <taxon>Eukaryota</taxon>
        <taxon>Fungi</taxon>
        <taxon>Dikarya</taxon>
        <taxon>Ascomycota</taxon>
        <taxon>Pezizomycotina</taxon>
        <taxon>Eurotiomycetes</taxon>
        <taxon>Eurotiomycetidae</taxon>
        <taxon>Eurotiales</taxon>
        <taxon>Aspergillaceae</taxon>
        <taxon>Penicillium</taxon>
    </lineage>
</organism>
<protein>
    <recommendedName>
        <fullName evidence="8">1,3-beta-glucanosyltransferase</fullName>
        <ecNumber evidence="8">2.4.1.-</ecNumber>
    </recommendedName>
</protein>
<evidence type="ECO:0000256" key="8">
    <source>
        <dbReference type="RuleBase" id="RU361209"/>
    </source>
</evidence>
<keyword evidence="8" id="KW-0336">GPI-anchor</keyword>
<keyword evidence="10" id="KW-1133">Transmembrane helix</keyword>
<keyword evidence="8" id="KW-0808">Transferase</keyword>
<accession>A0A0A2KHC7</accession>
<dbReference type="AlphaFoldDB" id="A0A0A2KHC7"/>
<dbReference type="Pfam" id="PF03198">
    <property type="entry name" value="Glyco_hydro_72"/>
    <property type="match status" value="1"/>
</dbReference>
<evidence type="ECO:0000313" key="12">
    <source>
        <dbReference type="Proteomes" id="UP000030143"/>
    </source>
</evidence>
<comment type="function">
    <text evidence="7">Splits internally a 1,3-beta-glucan molecule and transfers the newly generated reducing end (the donor) to the non-reducing end of another 1,3-beta-glucan molecule (the acceptor) forming a 1,3-beta linkage, resulting in the elongation of 1,3-beta-glucan chains in the cell wall. Involved in cell wall morphogenesis.</text>
</comment>
<dbReference type="RefSeq" id="XP_016600794.1">
    <property type="nucleotide sequence ID" value="XM_016742796.1"/>
</dbReference>
<dbReference type="InterPro" id="IPR017853">
    <property type="entry name" value="GH"/>
</dbReference>
<dbReference type="GO" id="GO:0098552">
    <property type="term" value="C:side of membrane"/>
    <property type="evidence" value="ECO:0007669"/>
    <property type="project" value="UniProtKB-KW"/>
</dbReference>
<gene>
    <name evidence="11" type="ORF">PEX2_055220</name>
</gene>
<name>A0A0A2KHC7_PENEN</name>
<dbReference type="SUPFAM" id="SSF51445">
    <property type="entry name" value="(Trans)glycosidases"/>
    <property type="match status" value="1"/>
</dbReference>
<evidence type="ECO:0000256" key="4">
    <source>
        <dbReference type="ARBA" id="ARBA00023157"/>
    </source>
</evidence>
<reference evidence="11 12" key="1">
    <citation type="journal article" date="2015" name="Mol. Plant Microbe Interact.">
        <title>Genome, transcriptome, and functional analyses of Penicillium expansum provide new insights into secondary metabolism and pathogenicity.</title>
        <authorList>
            <person name="Ballester A.R."/>
            <person name="Marcet-Houben M."/>
            <person name="Levin E."/>
            <person name="Sela N."/>
            <person name="Selma-Lazaro C."/>
            <person name="Carmona L."/>
            <person name="Wisniewski M."/>
            <person name="Droby S."/>
            <person name="Gonzalez-Candelas L."/>
            <person name="Gabaldon T."/>
        </authorList>
    </citation>
    <scope>NUCLEOTIDE SEQUENCE [LARGE SCALE GENOMIC DNA]</scope>
    <source>
        <strain evidence="11 12">MD-8</strain>
    </source>
</reference>
<keyword evidence="4" id="KW-1015">Disulfide bond</keyword>
<dbReference type="EC" id="2.4.1.-" evidence="8"/>
<keyword evidence="5" id="KW-0325">Glycoprotein</keyword>
<comment type="subcellular location">
    <subcellularLocation>
        <location evidence="1 8">Cell membrane</location>
        <topology evidence="1 8">Lipid-anchor</topology>
        <topology evidence="1 8">GPI-anchor</topology>
    </subcellularLocation>
</comment>